<dbReference type="Gene3D" id="3.40.50.1010">
    <property type="entry name" value="5'-nuclease"/>
    <property type="match status" value="1"/>
</dbReference>
<accession>A0A139XBU0</accession>
<dbReference type="RefSeq" id="WP_017741901.1">
    <property type="nucleotide sequence ID" value="NZ_KQ976354.1"/>
</dbReference>
<sequence>MGKIYKIYLDVCCLNRTLDDLEQFRIRLEAEAVTKIIQNCEDGKWILINSDIIEFEISQHSDLFKLEQINSILNVANIYIQSTEDIELRAEELMKLSFKYHDALHLAFAEAGDADVFLTTDDRLLRKAKQSQNIFRIKVENPTIWLMNILQTEEENDENDGN</sequence>
<dbReference type="EMBL" id="ANNX02000020">
    <property type="protein sequence ID" value="KYC42164.1"/>
    <property type="molecule type" value="Genomic_DNA"/>
</dbReference>
<protein>
    <submittedName>
        <fullName evidence="1">PIN domain-containing protein</fullName>
    </submittedName>
</protein>
<dbReference type="AlphaFoldDB" id="A0A139XBU0"/>
<dbReference type="STRING" id="128403.WA1_19435"/>
<gene>
    <name evidence="1" type="ORF">WA1_19435</name>
</gene>
<dbReference type="OrthoDB" id="5624224at2"/>
<reference evidence="1 2" key="1">
    <citation type="journal article" date="2013" name="Genome Biol. Evol.">
        <title>Genomes of Stigonematalean cyanobacteria (subsection V) and the evolution of oxygenic photosynthesis from prokaryotes to plastids.</title>
        <authorList>
            <person name="Dagan T."/>
            <person name="Roettger M."/>
            <person name="Stucken K."/>
            <person name="Landan G."/>
            <person name="Koch R."/>
            <person name="Major P."/>
            <person name="Gould S.B."/>
            <person name="Goremykin V.V."/>
            <person name="Rippka R."/>
            <person name="Tandeau de Marsac N."/>
            <person name="Gugger M."/>
            <person name="Lockhart P.J."/>
            <person name="Allen J.F."/>
            <person name="Brune I."/>
            <person name="Maus I."/>
            <person name="Puhler A."/>
            <person name="Martin W.F."/>
        </authorList>
    </citation>
    <scope>NUCLEOTIDE SEQUENCE [LARGE SCALE GENOMIC DNA]</scope>
    <source>
        <strain evidence="1 2">PCC 7110</strain>
    </source>
</reference>
<proteinExistence type="predicted"/>
<keyword evidence="2" id="KW-1185">Reference proteome</keyword>
<evidence type="ECO:0000313" key="2">
    <source>
        <dbReference type="Proteomes" id="UP000076925"/>
    </source>
</evidence>
<organism evidence="1 2">
    <name type="scientific">Scytonema hofmannii PCC 7110</name>
    <dbReference type="NCBI Taxonomy" id="128403"/>
    <lineage>
        <taxon>Bacteria</taxon>
        <taxon>Bacillati</taxon>
        <taxon>Cyanobacteriota</taxon>
        <taxon>Cyanophyceae</taxon>
        <taxon>Nostocales</taxon>
        <taxon>Scytonemataceae</taxon>
        <taxon>Scytonema</taxon>
    </lineage>
</organism>
<evidence type="ECO:0000313" key="1">
    <source>
        <dbReference type="EMBL" id="KYC42164.1"/>
    </source>
</evidence>
<name>A0A139XBU0_9CYAN</name>
<dbReference type="Proteomes" id="UP000076925">
    <property type="component" value="Unassembled WGS sequence"/>
</dbReference>
<dbReference type="SUPFAM" id="SSF88723">
    <property type="entry name" value="PIN domain-like"/>
    <property type="match status" value="1"/>
</dbReference>
<dbReference type="InterPro" id="IPR029060">
    <property type="entry name" value="PIN-like_dom_sf"/>
</dbReference>
<comment type="caution">
    <text evidence="1">The sequence shown here is derived from an EMBL/GenBank/DDBJ whole genome shotgun (WGS) entry which is preliminary data.</text>
</comment>